<organism evidence="3 4">
    <name type="scientific">Candidatus Giovannonibacteria bacterium GW2011_GWA2_44_13b</name>
    <dbReference type="NCBI Taxonomy" id="1618647"/>
    <lineage>
        <taxon>Bacteria</taxon>
        <taxon>Candidatus Giovannoniibacteriota</taxon>
    </lineage>
</organism>
<proteinExistence type="predicted"/>
<gene>
    <name evidence="3" type="ORF">UW30_C0002G0049</name>
</gene>
<accession>A0A0G1H6N7</accession>
<protein>
    <recommendedName>
        <fullName evidence="2">Sphingomyelin synthase-like domain-containing protein</fullName>
    </recommendedName>
</protein>
<evidence type="ECO:0000313" key="4">
    <source>
        <dbReference type="Proteomes" id="UP000034736"/>
    </source>
</evidence>
<evidence type="ECO:0000259" key="2">
    <source>
        <dbReference type="Pfam" id="PF14360"/>
    </source>
</evidence>
<evidence type="ECO:0000313" key="3">
    <source>
        <dbReference type="EMBL" id="KKT42138.1"/>
    </source>
</evidence>
<name>A0A0G1H6N7_9BACT</name>
<dbReference type="Proteomes" id="UP000034736">
    <property type="component" value="Unassembled WGS sequence"/>
</dbReference>
<dbReference type="AlphaFoldDB" id="A0A0G1H6N7"/>
<feature type="transmembrane region" description="Helical" evidence="1">
    <location>
        <begin position="159"/>
        <end position="177"/>
    </location>
</feature>
<keyword evidence="1" id="KW-0472">Membrane</keyword>
<sequence>MKGFARKYLDFFREGENVWSVFLSILTLSVSIVTNYYAGIYATEKASNVVTDVILSNTQVRDIDGLFIYGTLLFWIFVTYLCMAEPKRISFVLRSIALFILIRSVFINLTHIGPFPDQIYIDSKIVNKFVFGGDLFFSGHTGLPFLLALIFWKNIYLRIFFILSSIVFGVIVLLAHLHYSIDVLSAFFITYSIYRIAEIVFAKEKKMFDS</sequence>
<feature type="transmembrane region" description="Helical" evidence="1">
    <location>
        <begin position="21"/>
        <end position="38"/>
    </location>
</feature>
<reference evidence="3 4" key="1">
    <citation type="journal article" date="2015" name="Nature">
        <title>rRNA introns, odd ribosomes, and small enigmatic genomes across a large radiation of phyla.</title>
        <authorList>
            <person name="Brown C.T."/>
            <person name="Hug L.A."/>
            <person name="Thomas B.C."/>
            <person name="Sharon I."/>
            <person name="Castelle C.J."/>
            <person name="Singh A."/>
            <person name="Wilkins M.J."/>
            <person name="Williams K.H."/>
            <person name="Banfield J.F."/>
        </authorList>
    </citation>
    <scope>NUCLEOTIDE SEQUENCE [LARGE SCALE GENOMIC DNA]</scope>
</reference>
<feature type="transmembrane region" description="Helical" evidence="1">
    <location>
        <begin position="66"/>
        <end position="84"/>
    </location>
</feature>
<evidence type="ECO:0000256" key="1">
    <source>
        <dbReference type="SAM" id="Phobius"/>
    </source>
</evidence>
<feature type="transmembrane region" description="Helical" evidence="1">
    <location>
        <begin position="129"/>
        <end position="152"/>
    </location>
</feature>
<dbReference type="Pfam" id="PF14360">
    <property type="entry name" value="PAP2_C"/>
    <property type="match status" value="1"/>
</dbReference>
<dbReference type="EMBL" id="LCHU01000002">
    <property type="protein sequence ID" value="KKT42138.1"/>
    <property type="molecule type" value="Genomic_DNA"/>
</dbReference>
<keyword evidence="1" id="KW-0812">Transmembrane</keyword>
<feature type="domain" description="Sphingomyelin synthase-like" evidence="2">
    <location>
        <begin position="133"/>
        <end position="195"/>
    </location>
</feature>
<comment type="caution">
    <text evidence="3">The sequence shown here is derived from an EMBL/GenBank/DDBJ whole genome shotgun (WGS) entry which is preliminary data.</text>
</comment>
<dbReference type="STRING" id="1618647.UW30_C0002G0049"/>
<keyword evidence="1" id="KW-1133">Transmembrane helix</keyword>
<dbReference type="InterPro" id="IPR025749">
    <property type="entry name" value="Sphingomyelin_synth-like_dom"/>
</dbReference>
<feature type="transmembrane region" description="Helical" evidence="1">
    <location>
        <begin position="91"/>
        <end position="109"/>
    </location>
</feature>